<organism evidence="1 2">
    <name type="scientific">Enhygromyxa salina</name>
    <dbReference type="NCBI Taxonomy" id="215803"/>
    <lineage>
        <taxon>Bacteria</taxon>
        <taxon>Pseudomonadati</taxon>
        <taxon>Myxococcota</taxon>
        <taxon>Polyangia</taxon>
        <taxon>Nannocystales</taxon>
        <taxon>Nannocystaceae</taxon>
        <taxon>Enhygromyxa</taxon>
    </lineage>
</organism>
<accession>A0A2S9YT69</accession>
<dbReference type="OrthoDB" id="5500615at2"/>
<name>A0A2S9YT69_9BACT</name>
<dbReference type="RefSeq" id="WP_106088937.1">
    <property type="nucleotide sequence ID" value="NZ_PVNL01000042.1"/>
</dbReference>
<proteinExistence type="predicted"/>
<evidence type="ECO:0000313" key="2">
    <source>
        <dbReference type="Proteomes" id="UP000238823"/>
    </source>
</evidence>
<dbReference type="Proteomes" id="UP000238823">
    <property type="component" value="Unassembled WGS sequence"/>
</dbReference>
<sequence length="79" mass="8497">MIDGKERMIGGEGRLVRRALHRWALPHDVGEFSGGDAPAGAMIMQGKIASALKLSNYVDFDGKYSDGSRCRRATQASSA</sequence>
<dbReference type="AlphaFoldDB" id="A0A2S9YT69"/>
<gene>
    <name evidence="1" type="ORF">ENSA7_19160</name>
</gene>
<dbReference type="EMBL" id="PVNL01000042">
    <property type="protein sequence ID" value="PRQ08293.1"/>
    <property type="molecule type" value="Genomic_DNA"/>
</dbReference>
<comment type="caution">
    <text evidence="1">The sequence shown here is derived from an EMBL/GenBank/DDBJ whole genome shotgun (WGS) entry which is preliminary data.</text>
</comment>
<protein>
    <submittedName>
        <fullName evidence="1">Uncharacterized protein</fullName>
    </submittedName>
</protein>
<reference evidence="1 2" key="1">
    <citation type="submission" date="2018-03" db="EMBL/GenBank/DDBJ databases">
        <title>Draft Genome Sequences of the Obligatory Marine Myxobacteria Enhygromyxa salina SWB007.</title>
        <authorList>
            <person name="Poehlein A."/>
            <person name="Moghaddam J.A."/>
            <person name="Harms H."/>
            <person name="Alanjari M."/>
            <person name="Koenig G.M."/>
            <person name="Daniel R."/>
            <person name="Schaeberle T.F."/>
        </authorList>
    </citation>
    <scope>NUCLEOTIDE SEQUENCE [LARGE SCALE GENOMIC DNA]</scope>
    <source>
        <strain evidence="1 2">SWB007</strain>
    </source>
</reference>
<evidence type="ECO:0000313" key="1">
    <source>
        <dbReference type="EMBL" id="PRQ08293.1"/>
    </source>
</evidence>